<feature type="transmembrane region" description="Helical" evidence="9">
    <location>
        <begin position="84"/>
        <end position="109"/>
    </location>
</feature>
<dbReference type="CDD" id="cd17332">
    <property type="entry name" value="MFS_MelB_like"/>
    <property type="match status" value="1"/>
</dbReference>
<dbReference type="EnsemblBacteria" id="AAK23724">
    <property type="protein sequence ID" value="AAK23724"/>
    <property type="gene ID" value="CC_1748"/>
</dbReference>
<evidence type="ECO:0000259" key="10">
    <source>
        <dbReference type="PROSITE" id="PS50850"/>
    </source>
</evidence>
<evidence type="ECO:0000256" key="7">
    <source>
        <dbReference type="ARBA" id="ARBA00023136"/>
    </source>
</evidence>
<dbReference type="eggNOG" id="COG2211">
    <property type="taxonomic scope" value="Bacteria"/>
</dbReference>
<feature type="transmembrane region" description="Helical" evidence="9">
    <location>
        <begin position="277"/>
        <end position="298"/>
    </location>
</feature>
<keyword evidence="7 9" id="KW-0472">Membrane</keyword>
<feature type="transmembrane region" description="Helical" evidence="9">
    <location>
        <begin position="155"/>
        <end position="181"/>
    </location>
</feature>
<dbReference type="InterPro" id="IPR039672">
    <property type="entry name" value="MFS_2"/>
</dbReference>
<keyword evidence="3" id="KW-0813">Transport</keyword>
<feature type="transmembrane region" description="Helical" evidence="9">
    <location>
        <begin position="130"/>
        <end position="149"/>
    </location>
</feature>
<keyword evidence="4" id="KW-1003">Cell membrane</keyword>
<evidence type="ECO:0000256" key="1">
    <source>
        <dbReference type="ARBA" id="ARBA00004651"/>
    </source>
</evidence>
<dbReference type="Pfam" id="PF13347">
    <property type="entry name" value="MFS_2"/>
    <property type="match status" value="1"/>
</dbReference>
<evidence type="ECO:0000256" key="5">
    <source>
        <dbReference type="ARBA" id="ARBA00022692"/>
    </source>
</evidence>
<keyword evidence="5 9" id="KW-0812">Transmembrane</keyword>
<evidence type="ECO:0000256" key="3">
    <source>
        <dbReference type="ARBA" id="ARBA00022448"/>
    </source>
</evidence>
<dbReference type="Proteomes" id="UP000001816">
    <property type="component" value="Chromosome"/>
</dbReference>
<keyword evidence="12" id="KW-1185">Reference proteome</keyword>
<dbReference type="PANTHER" id="PTHR11328">
    <property type="entry name" value="MAJOR FACILITATOR SUPERFAMILY DOMAIN-CONTAINING PROTEIN"/>
    <property type="match status" value="1"/>
</dbReference>
<dbReference type="PROSITE" id="PS00872">
    <property type="entry name" value="NA_GALACTOSIDE_SYMP"/>
    <property type="match status" value="1"/>
</dbReference>
<dbReference type="STRING" id="190650.CC_1748"/>
<comment type="subcellular location">
    <subcellularLocation>
        <location evidence="1">Cell membrane</location>
        <topology evidence="1">Multi-pass membrane protein</topology>
    </subcellularLocation>
</comment>
<sequence length="514" mass="55131">MKRRRRAHIEEQAGAGRIFLAHSFETAVQGLVRSAINGAGRSLSMSEAQSSQKTSSWTLAAFAAPCIPVAAMGLPLVVYLPEYYINSLGLSLTVVGSAFLIVKLIDILFDPFFGGLLDRTRMRMGRFRPWMLIGAPILTVGCFALFMAEPGVGSLYLWFWLSVLYAGYSIVVLSQTAWGAVLSSDYQQRSRVYGWWQAANVVGMILVLCLPPFITGVLKGDHIDSVRAMGWFIVILLPITVLLAVMTVKEPAAPPQHGKTGLKQYWRLLMRPSVQRLLFADLLMGLAPGIAGTLFLFFFERIKGFDKTQAGVLLLVYFLAALAGAPLWPMLAKKLGKHKALVVAAVVYAFVQVGAVFMPAGSSVMGMLLLVLAGLPYSAAPVLVRSMMADIGDEERLESGVDKTGLLYAIVTGTVKLGYALAVAVFIALGWMGFDPKVSTPEGDAALIGMYAIAPAALGLVVAAIMMRYPLDATRLAEIQRQLAARDAAAADASKSSAPSDSHVPSNAALGPAE</sequence>
<feature type="transmembrane region" description="Helical" evidence="9">
    <location>
        <begin position="310"/>
        <end position="328"/>
    </location>
</feature>
<dbReference type="PATRIC" id="fig|190650.5.peg.1772"/>
<evidence type="ECO:0000256" key="6">
    <source>
        <dbReference type="ARBA" id="ARBA00022989"/>
    </source>
</evidence>
<dbReference type="RefSeq" id="WP_010919616.1">
    <property type="nucleotide sequence ID" value="NC_002696.2"/>
</dbReference>
<evidence type="ECO:0000256" key="4">
    <source>
        <dbReference type="ARBA" id="ARBA00022475"/>
    </source>
</evidence>
<dbReference type="AlphaFoldDB" id="Q9A7H5"/>
<reference evidence="11 12" key="1">
    <citation type="journal article" date="2001" name="Proc. Natl. Acad. Sci. U.S.A.">
        <title>Complete genome sequence of Caulobacter crescentus.</title>
        <authorList>
            <person name="Nierman W.C."/>
            <person name="Feldblyum T.V."/>
            <person name="Laub M.T."/>
            <person name="Paulsen I.T."/>
            <person name="Nelson K.E."/>
            <person name="Eisen J.A."/>
            <person name="Heidelberg J.F."/>
            <person name="Alley M.R."/>
            <person name="Ohta N."/>
            <person name="Maddock J.R."/>
            <person name="Potocka I."/>
            <person name="Nelson W.C."/>
            <person name="Newton A."/>
            <person name="Stephens C."/>
            <person name="Phadke N.D."/>
            <person name="Ely B."/>
            <person name="DeBoy R.T."/>
            <person name="Dodson R.J."/>
            <person name="Durkin A.S."/>
            <person name="Gwinn M.L."/>
            <person name="Haft D.H."/>
            <person name="Kolonay J.F."/>
            <person name="Smit J."/>
            <person name="Craven M.B."/>
            <person name="Khouri H."/>
            <person name="Shetty J."/>
            <person name="Berry K."/>
            <person name="Utterback T."/>
            <person name="Tran K."/>
            <person name="Wolf A."/>
            <person name="Vamathevan J."/>
            <person name="Ermolaeva M."/>
            <person name="White O."/>
            <person name="Salzberg S.L."/>
            <person name="Venter J.C."/>
            <person name="Shapiro L."/>
            <person name="Fraser C.M."/>
        </authorList>
    </citation>
    <scope>NUCLEOTIDE SEQUENCE [LARGE SCALE GENOMIC DNA]</scope>
    <source>
        <strain evidence="12">ATCC 19089 / CB15</strain>
    </source>
</reference>
<feature type="domain" description="Major facilitator superfamily (MFS) profile" evidence="10">
    <location>
        <begin position="273"/>
        <end position="514"/>
    </location>
</feature>
<dbReference type="KEGG" id="ccr:CC_1748"/>
<dbReference type="GO" id="GO:0008643">
    <property type="term" value="P:carbohydrate transport"/>
    <property type="evidence" value="ECO:0007669"/>
    <property type="project" value="InterPro"/>
</dbReference>
<feature type="transmembrane region" description="Helical" evidence="9">
    <location>
        <begin position="364"/>
        <end position="384"/>
    </location>
</feature>
<dbReference type="EMBL" id="AE005673">
    <property type="protein sequence ID" value="AAK23724.1"/>
    <property type="molecule type" value="Genomic_DNA"/>
</dbReference>
<dbReference type="PROSITE" id="PS50850">
    <property type="entry name" value="MFS"/>
    <property type="match status" value="1"/>
</dbReference>
<dbReference type="GO" id="GO:0005886">
    <property type="term" value="C:plasma membrane"/>
    <property type="evidence" value="ECO:0007669"/>
    <property type="project" value="UniProtKB-SubCell"/>
</dbReference>
<dbReference type="BioCyc" id="CAULO:CC1748-MONOMER"/>
<organism evidence="11 12">
    <name type="scientific">Caulobacter vibrioides (strain ATCC 19089 / CIP 103742 / CB 15)</name>
    <name type="common">Caulobacter crescentus</name>
    <dbReference type="NCBI Taxonomy" id="190650"/>
    <lineage>
        <taxon>Bacteria</taxon>
        <taxon>Pseudomonadati</taxon>
        <taxon>Pseudomonadota</taxon>
        <taxon>Alphaproteobacteria</taxon>
        <taxon>Caulobacterales</taxon>
        <taxon>Caulobacteraceae</taxon>
        <taxon>Caulobacter</taxon>
    </lineage>
</organism>
<comment type="similarity">
    <text evidence="2">Belongs to the sodium:galactoside symporter (TC 2.A.2) family.</text>
</comment>
<evidence type="ECO:0000256" key="2">
    <source>
        <dbReference type="ARBA" id="ARBA00009617"/>
    </source>
</evidence>
<dbReference type="SMR" id="Q9A7H5"/>
<dbReference type="InterPro" id="IPR020846">
    <property type="entry name" value="MFS_dom"/>
</dbReference>
<protein>
    <submittedName>
        <fullName evidence="11">Sodium:galactoside symporter family protein</fullName>
    </submittedName>
</protein>
<feature type="region of interest" description="Disordered" evidence="8">
    <location>
        <begin position="490"/>
        <end position="514"/>
    </location>
</feature>
<feature type="transmembrane region" description="Helical" evidence="9">
    <location>
        <begin position="57"/>
        <end position="78"/>
    </location>
</feature>
<keyword evidence="6 9" id="KW-1133">Transmembrane helix</keyword>
<dbReference type="PIR" id="H87465">
    <property type="entry name" value="H87465"/>
</dbReference>
<feature type="transmembrane region" description="Helical" evidence="9">
    <location>
        <begin position="405"/>
        <end position="434"/>
    </location>
</feature>
<feature type="transmembrane region" description="Helical" evidence="9">
    <location>
        <begin position="446"/>
        <end position="466"/>
    </location>
</feature>
<accession>Q9A7H5</accession>
<dbReference type="SUPFAM" id="SSF103473">
    <property type="entry name" value="MFS general substrate transporter"/>
    <property type="match status" value="1"/>
</dbReference>
<feature type="transmembrane region" description="Helical" evidence="9">
    <location>
        <begin position="193"/>
        <end position="214"/>
    </location>
</feature>
<name>Q9A7H5_CAUVC</name>
<evidence type="ECO:0000256" key="8">
    <source>
        <dbReference type="SAM" id="MobiDB-lite"/>
    </source>
</evidence>
<evidence type="ECO:0000313" key="11">
    <source>
        <dbReference type="EMBL" id="AAK23724.1"/>
    </source>
</evidence>
<dbReference type="PANTHER" id="PTHR11328:SF24">
    <property type="entry name" value="MAJOR FACILITATOR SUPERFAMILY (MFS) PROFILE DOMAIN-CONTAINING PROTEIN"/>
    <property type="match status" value="1"/>
</dbReference>
<gene>
    <name evidence="11" type="ordered locus">CC_1748</name>
</gene>
<evidence type="ECO:0000256" key="9">
    <source>
        <dbReference type="SAM" id="Phobius"/>
    </source>
</evidence>
<dbReference type="Gene3D" id="1.20.1250.20">
    <property type="entry name" value="MFS general substrate transporter like domains"/>
    <property type="match status" value="2"/>
</dbReference>
<feature type="transmembrane region" description="Helical" evidence="9">
    <location>
        <begin position="340"/>
        <end position="358"/>
    </location>
</feature>
<feature type="compositionally biased region" description="Low complexity" evidence="8">
    <location>
        <begin position="490"/>
        <end position="502"/>
    </location>
</feature>
<evidence type="ECO:0000313" key="12">
    <source>
        <dbReference type="Proteomes" id="UP000001816"/>
    </source>
</evidence>
<dbReference type="InterPro" id="IPR036259">
    <property type="entry name" value="MFS_trans_sf"/>
</dbReference>
<dbReference type="InterPro" id="IPR018043">
    <property type="entry name" value="Na/Gal_symport_CS"/>
</dbReference>
<dbReference type="GO" id="GO:0006814">
    <property type="term" value="P:sodium ion transport"/>
    <property type="evidence" value="ECO:0007669"/>
    <property type="project" value="InterPro"/>
</dbReference>
<dbReference type="HOGENOM" id="CLU_027408_0_3_5"/>
<dbReference type="GO" id="GO:0015293">
    <property type="term" value="F:symporter activity"/>
    <property type="evidence" value="ECO:0007669"/>
    <property type="project" value="InterPro"/>
</dbReference>
<feature type="transmembrane region" description="Helical" evidence="9">
    <location>
        <begin position="226"/>
        <end position="248"/>
    </location>
</feature>
<proteinExistence type="inferred from homology"/>